<proteinExistence type="predicted"/>
<protein>
    <submittedName>
        <fullName evidence="2">Transposase-associated domain-containing protein</fullName>
    </submittedName>
</protein>
<evidence type="ECO:0000313" key="3">
    <source>
        <dbReference type="Proteomes" id="UP000215914"/>
    </source>
</evidence>
<dbReference type="AlphaFoldDB" id="A0A9K3DH87"/>
<comment type="caution">
    <text evidence="2">The sequence shown here is derived from an EMBL/GenBank/DDBJ whole genome shotgun (WGS) entry which is preliminary data.</text>
</comment>
<evidence type="ECO:0000313" key="2">
    <source>
        <dbReference type="EMBL" id="KAF5755266.1"/>
    </source>
</evidence>
<gene>
    <name evidence="2" type="ORF">HanXRQr2_Chr17g0800841</name>
</gene>
<dbReference type="EMBL" id="MNCJ02000332">
    <property type="protein sequence ID" value="KAF5755266.1"/>
    <property type="molecule type" value="Genomic_DNA"/>
</dbReference>
<accession>A0A9K3DH87</accession>
<feature type="domain" description="Transposase-associated" evidence="1">
    <location>
        <begin position="5"/>
        <end position="87"/>
    </location>
</feature>
<dbReference type="Pfam" id="PF13963">
    <property type="entry name" value="Transpos_assoc"/>
    <property type="match status" value="1"/>
</dbReference>
<dbReference type="Proteomes" id="UP000215914">
    <property type="component" value="Unassembled WGS sequence"/>
</dbReference>
<evidence type="ECO:0000259" key="1">
    <source>
        <dbReference type="Pfam" id="PF13963"/>
    </source>
</evidence>
<dbReference type="Gramene" id="mRNA:HanXRQr2_Chr17g0800841">
    <property type="protein sequence ID" value="mRNA:HanXRQr2_Chr17g0800841"/>
    <property type="gene ID" value="HanXRQr2_Chr17g0800841"/>
</dbReference>
<organism evidence="2 3">
    <name type="scientific">Helianthus annuus</name>
    <name type="common">Common sunflower</name>
    <dbReference type="NCBI Taxonomy" id="4232"/>
    <lineage>
        <taxon>Eukaryota</taxon>
        <taxon>Viridiplantae</taxon>
        <taxon>Streptophyta</taxon>
        <taxon>Embryophyta</taxon>
        <taxon>Tracheophyta</taxon>
        <taxon>Spermatophyta</taxon>
        <taxon>Magnoliopsida</taxon>
        <taxon>eudicotyledons</taxon>
        <taxon>Gunneridae</taxon>
        <taxon>Pentapetalae</taxon>
        <taxon>asterids</taxon>
        <taxon>campanulids</taxon>
        <taxon>Asterales</taxon>
        <taxon>Asteraceae</taxon>
        <taxon>Asteroideae</taxon>
        <taxon>Heliantheae alliance</taxon>
        <taxon>Heliantheae</taxon>
        <taxon>Helianthus</taxon>
    </lineage>
</organism>
<name>A0A9K3DH87_HELAN</name>
<reference evidence="2" key="1">
    <citation type="journal article" date="2017" name="Nature">
        <title>The sunflower genome provides insights into oil metabolism, flowering and Asterid evolution.</title>
        <authorList>
            <person name="Badouin H."/>
            <person name="Gouzy J."/>
            <person name="Grassa C.J."/>
            <person name="Murat F."/>
            <person name="Staton S.E."/>
            <person name="Cottret L."/>
            <person name="Lelandais-Briere C."/>
            <person name="Owens G.L."/>
            <person name="Carrere S."/>
            <person name="Mayjonade B."/>
            <person name="Legrand L."/>
            <person name="Gill N."/>
            <person name="Kane N.C."/>
            <person name="Bowers J.E."/>
            <person name="Hubner S."/>
            <person name="Bellec A."/>
            <person name="Berard A."/>
            <person name="Berges H."/>
            <person name="Blanchet N."/>
            <person name="Boniface M.C."/>
            <person name="Brunel D."/>
            <person name="Catrice O."/>
            <person name="Chaidir N."/>
            <person name="Claudel C."/>
            <person name="Donnadieu C."/>
            <person name="Faraut T."/>
            <person name="Fievet G."/>
            <person name="Helmstetter N."/>
            <person name="King M."/>
            <person name="Knapp S.J."/>
            <person name="Lai Z."/>
            <person name="Le Paslier M.C."/>
            <person name="Lippi Y."/>
            <person name="Lorenzon L."/>
            <person name="Mandel J.R."/>
            <person name="Marage G."/>
            <person name="Marchand G."/>
            <person name="Marquand E."/>
            <person name="Bret-Mestries E."/>
            <person name="Morien E."/>
            <person name="Nambeesan S."/>
            <person name="Nguyen T."/>
            <person name="Pegot-Espagnet P."/>
            <person name="Pouilly N."/>
            <person name="Raftis F."/>
            <person name="Sallet E."/>
            <person name="Schiex T."/>
            <person name="Thomas J."/>
            <person name="Vandecasteele C."/>
            <person name="Vares D."/>
            <person name="Vear F."/>
            <person name="Vautrin S."/>
            <person name="Crespi M."/>
            <person name="Mangin B."/>
            <person name="Burke J.M."/>
            <person name="Salse J."/>
            <person name="Munos S."/>
            <person name="Vincourt P."/>
            <person name="Rieseberg L.H."/>
            <person name="Langlade N.B."/>
        </authorList>
    </citation>
    <scope>NUCLEOTIDE SEQUENCE</scope>
    <source>
        <tissue evidence="2">Leaves</tissue>
    </source>
</reference>
<dbReference type="InterPro" id="IPR029480">
    <property type="entry name" value="Transpos_assoc"/>
</dbReference>
<reference evidence="2" key="2">
    <citation type="submission" date="2020-06" db="EMBL/GenBank/DDBJ databases">
        <title>Helianthus annuus Genome sequencing and assembly Release 2.</title>
        <authorList>
            <person name="Gouzy J."/>
            <person name="Langlade N."/>
            <person name="Munos S."/>
        </authorList>
    </citation>
    <scope>NUCLEOTIDE SEQUENCE</scope>
    <source>
        <tissue evidence="2">Leaves</tissue>
    </source>
</reference>
<sequence>MSRDRNWMYMKRTTSEGLFDPTFQHHVNFFLDYAYANAPNIQRELIDGVEVSKIRCPCGKCQIHRFKKRFEVVGDLFKKGFMDNYKAQVMRT</sequence>
<keyword evidence="3" id="KW-1185">Reference proteome</keyword>